<accession>A0AA39TWT8</accession>
<keyword evidence="2" id="KW-1185">Reference proteome</keyword>
<protein>
    <submittedName>
        <fullName evidence="1">Uncharacterized protein</fullName>
    </submittedName>
</protein>
<dbReference type="RefSeq" id="XP_060336617.1">
    <property type="nucleotide sequence ID" value="XM_060471864.1"/>
</dbReference>
<dbReference type="EMBL" id="JAUEPS010000005">
    <property type="protein sequence ID" value="KAK0465569.1"/>
    <property type="molecule type" value="Genomic_DNA"/>
</dbReference>
<dbReference type="GeneID" id="85355412"/>
<name>A0AA39TWT8_ARMTA</name>
<sequence>MDFKGRLYLACVFHFGLLRKAGAPSGSVVKPSAFCRDGSGFGKASHLSTSSLCDIINQFSTLQDAIFQCICVGRL</sequence>
<evidence type="ECO:0000313" key="2">
    <source>
        <dbReference type="Proteomes" id="UP001175211"/>
    </source>
</evidence>
<organism evidence="1 2">
    <name type="scientific">Armillaria tabescens</name>
    <name type="common">Ringless honey mushroom</name>
    <name type="synonym">Agaricus tabescens</name>
    <dbReference type="NCBI Taxonomy" id="1929756"/>
    <lineage>
        <taxon>Eukaryota</taxon>
        <taxon>Fungi</taxon>
        <taxon>Dikarya</taxon>
        <taxon>Basidiomycota</taxon>
        <taxon>Agaricomycotina</taxon>
        <taxon>Agaricomycetes</taxon>
        <taxon>Agaricomycetidae</taxon>
        <taxon>Agaricales</taxon>
        <taxon>Marasmiineae</taxon>
        <taxon>Physalacriaceae</taxon>
        <taxon>Desarmillaria</taxon>
    </lineage>
</organism>
<dbReference type="AlphaFoldDB" id="A0AA39TWT8"/>
<comment type="caution">
    <text evidence="1">The sequence shown here is derived from an EMBL/GenBank/DDBJ whole genome shotgun (WGS) entry which is preliminary data.</text>
</comment>
<dbReference type="Proteomes" id="UP001175211">
    <property type="component" value="Unassembled WGS sequence"/>
</dbReference>
<evidence type="ECO:0000313" key="1">
    <source>
        <dbReference type="EMBL" id="KAK0465569.1"/>
    </source>
</evidence>
<gene>
    <name evidence="1" type="ORF">EV420DRAFT_1514948</name>
</gene>
<proteinExistence type="predicted"/>
<reference evidence="1" key="1">
    <citation type="submission" date="2023-06" db="EMBL/GenBank/DDBJ databases">
        <authorList>
            <consortium name="Lawrence Berkeley National Laboratory"/>
            <person name="Ahrendt S."/>
            <person name="Sahu N."/>
            <person name="Indic B."/>
            <person name="Wong-Bajracharya J."/>
            <person name="Merenyi Z."/>
            <person name="Ke H.-M."/>
            <person name="Monk M."/>
            <person name="Kocsube S."/>
            <person name="Drula E."/>
            <person name="Lipzen A."/>
            <person name="Balint B."/>
            <person name="Henrissat B."/>
            <person name="Andreopoulos B."/>
            <person name="Martin F.M."/>
            <person name="Harder C.B."/>
            <person name="Rigling D."/>
            <person name="Ford K.L."/>
            <person name="Foster G.D."/>
            <person name="Pangilinan J."/>
            <person name="Papanicolaou A."/>
            <person name="Barry K."/>
            <person name="LaButti K."/>
            <person name="Viragh M."/>
            <person name="Koriabine M."/>
            <person name="Yan M."/>
            <person name="Riley R."/>
            <person name="Champramary S."/>
            <person name="Plett K.L."/>
            <person name="Tsai I.J."/>
            <person name="Slot J."/>
            <person name="Sipos G."/>
            <person name="Plett J."/>
            <person name="Nagy L.G."/>
            <person name="Grigoriev I.V."/>
        </authorList>
    </citation>
    <scope>NUCLEOTIDE SEQUENCE</scope>
    <source>
        <strain evidence="1">CCBAS 213</strain>
    </source>
</reference>